<evidence type="ECO:0000313" key="5">
    <source>
        <dbReference type="Proteomes" id="UP000636709"/>
    </source>
</evidence>
<sequence length="405" mass="46155">MASPVAQLGYLNPSSDLSDPTLGPDHGSPVSEFEDDDDHHVLAMEITYPKVVEEDPIDYEMICPGQSFTNEQVEEVMQKWRDRRSRLMAEFAELYNNILSQGDGIVSYPPKPLKVLPETTYSCVERRYCYHREYITSDTSTTRSTLGFRRPQQMMQVFSLRLSSYNFKSYPISIYGIIAIRDDLEPLRNYVFDCSRDDPVMIHQDYSSALPLCSPCRGIYVLDHALLEVDLWVKKDGDGLNGEKLLSLYAEINVGLSFDIKFIGRIQSDRCMLDMDYTLLSEGVEAVIQVLTILDGPHHVRFSAFSSCFDNRIVLFEGNCVKKGEIFKHVVAVTAKEKLDIHSELENVHFVWSFQDGAAEALSSPNDFSILDQFNVRVFFAPKNGECRQSRYHALKERCRTKGGT</sequence>
<dbReference type="PANTHER" id="PTHR33065:SF117">
    <property type="entry name" value="OS01G0590200 PROTEIN"/>
    <property type="match status" value="1"/>
</dbReference>
<dbReference type="Pfam" id="PF20241">
    <property type="entry name" value="DUF6598"/>
    <property type="match status" value="1"/>
</dbReference>
<comment type="caution">
    <text evidence="4">The sequence shown here is derived from an EMBL/GenBank/DDBJ whole genome shotgun (WGS) entry which is preliminary data.</text>
</comment>
<protein>
    <recommendedName>
        <fullName evidence="3">DUF6598 domain-containing protein</fullName>
    </recommendedName>
</protein>
<dbReference type="EMBL" id="JACEFO010001767">
    <property type="protein sequence ID" value="KAF8706489.1"/>
    <property type="molecule type" value="Genomic_DNA"/>
</dbReference>
<evidence type="ECO:0000256" key="2">
    <source>
        <dbReference type="SAM" id="MobiDB-lite"/>
    </source>
</evidence>
<dbReference type="PANTHER" id="PTHR33065">
    <property type="entry name" value="OS07G0486400 PROTEIN"/>
    <property type="match status" value="1"/>
</dbReference>
<gene>
    <name evidence="4" type="ORF">HU200_030764</name>
</gene>
<feature type="region of interest" description="Disordered" evidence="2">
    <location>
        <begin position="1"/>
        <end position="35"/>
    </location>
</feature>
<name>A0A835BR05_9POAL</name>
<dbReference type="InterPro" id="IPR046533">
    <property type="entry name" value="DUF6598"/>
</dbReference>
<dbReference type="AlphaFoldDB" id="A0A835BR05"/>
<evidence type="ECO:0000256" key="1">
    <source>
        <dbReference type="SAM" id="Coils"/>
    </source>
</evidence>
<dbReference type="Proteomes" id="UP000636709">
    <property type="component" value="Unassembled WGS sequence"/>
</dbReference>
<evidence type="ECO:0000313" key="4">
    <source>
        <dbReference type="EMBL" id="KAF8706489.1"/>
    </source>
</evidence>
<feature type="domain" description="DUF6598" evidence="3">
    <location>
        <begin position="154"/>
        <end position="347"/>
    </location>
</feature>
<feature type="coiled-coil region" evidence="1">
    <location>
        <begin position="70"/>
        <end position="97"/>
    </location>
</feature>
<proteinExistence type="predicted"/>
<evidence type="ECO:0000259" key="3">
    <source>
        <dbReference type="Pfam" id="PF20241"/>
    </source>
</evidence>
<reference evidence="4" key="1">
    <citation type="submission" date="2020-07" db="EMBL/GenBank/DDBJ databases">
        <title>Genome sequence and genetic diversity analysis of an under-domesticated orphan crop, white fonio (Digitaria exilis).</title>
        <authorList>
            <person name="Bennetzen J.L."/>
            <person name="Chen S."/>
            <person name="Ma X."/>
            <person name="Wang X."/>
            <person name="Yssel A.E.J."/>
            <person name="Chaluvadi S.R."/>
            <person name="Johnson M."/>
            <person name="Gangashetty P."/>
            <person name="Hamidou F."/>
            <person name="Sanogo M.D."/>
            <person name="Zwaenepoel A."/>
            <person name="Wallace J."/>
            <person name="Van De Peer Y."/>
            <person name="Van Deynze A."/>
        </authorList>
    </citation>
    <scope>NUCLEOTIDE SEQUENCE</scope>
    <source>
        <tissue evidence="4">Leaves</tissue>
    </source>
</reference>
<keyword evidence="5" id="KW-1185">Reference proteome</keyword>
<accession>A0A835BR05</accession>
<keyword evidence="1" id="KW-0175">Coiled coil</keyword>
<organism evidence="4 5">
    <name type="scientific">Digitaria exilis</name>
    <dbReference type="NCBI Taxonomy" id="1010633"/>
    <lineage>
        <taxon>Eukaryota</taxon>
        <taxon>Viridiplantae</taxon>
        <taxon>Streptophyta</taxon>
        <taxon>Embryophyta</taxon>
        <taxon>Tracheophyta</taxon>
        <taxon>Spermatophyta</taxon>
        <taxon>Magnoliopsida</taxon>
        <taxon>Liliopsida</taxon>
        <taxon>Poales</taxon>
        <taxon>Poaceae</taxon>
        <taxon>PACMAD clade</taxon>
        <taxon>Panicoideae</taxon>
        <taxon>Panicodae</taxon>
        <taxon>Paniceae</taxon>
        <taxon>Anthephorinae</taxon>
        <taxon>Digitaria</taxon>
    </lineage>
</organism>
<dbReference type="OrthoDB" id="677498at2759"/>